<reference evidence="7 8" key="1">
    <citation type="journal article" date="2015" name="Microbiome">
        <title>Genomic resolution of linkages in carbon, nitrogen, and sulfur cycling among widespread estuary sediment bacteria.</title>
        <authorList>
            <person name="Baker B.J."/>
            <person name="Lazar C.S."/>
            <person name="Teske A.P."/>
            <person name="Dick G.J."/>
        </authorList>
    </citation>
    <scope>NUCLEOTIDE SEQUENCE [LARGE SCALE GENOMIC DNA]</scope>
    <source>
        <strain evidence="7">SM23_42</strain>
    </source>
</reference>
<dbReference type="Gene3D" id="1.20.1510.10">
    <property type="entry name" value="Cation efflux protein transmembrane domain"/>
    <property type="match status" value="1"/>
</dbReference>
<dbReference type="Pfam" id="PF01545">
    <property type="entry name" value="Cation_efflux"/>
    <property type="match status" value="1"/>
</dbReference>
<feature type="transmembrane region" description="Helical" evidence="5">
    <location>
        <begin position="174"/>
        <end position="195"/>
    </location>
</feature>
<evidence type="ECO:0000313" key="8">
    <source>
        <dbReference type="Proteomes" id="UP000051373"/>
    </source>
</evidence>
<dbReference type="PANTHER" id="PTHR11562:SF17">
    <property type="entry name" value="RE54080P-RELATED"/>
    <property type="match status" value="1"/>
</dbReference>
<dbReference type="EMBL" id="LJUJ01000024">
    <property type="protein sequence ID" value="KPK62852.1"/>
    <property type="molecule type" value="Genomic_DNA"/>
</dbReference>
<evidence type="ECO:0000256" key="5">
    <source>
        <dbReference type="SAM" id="Phobius"/>
    </source>
</evidence>
<feature type="transmembrane region" description="Helical" evidence="5">
    <location>
        <begin position="75"/>
        <end position="98"/>
    </location>
</feature>
<comment type="caution">
    <text evidence="7">The sequence shown here is derived from an EMBL/GenBank/DDBJ whole genome shotgun (WGS) entry which is preliminary data.</text>
</comment>
<keyword evidence="4 5" id="KW-0472">Membrane</keyword>
<accession>A0A0S8FSD1</accession>
<feature type="domain" description="Cation efflux protein transmembrane" evidence="6">
    <location>
        <begin position="12"/>
        <end position="203"/>
    </location>
</feature>
<dbReference type="PANTHER" id="PTHR11562">
    <property type="entry name" value="CATION EFFLUX PROTEIN/ ZINC TRANSPORTER"/>
    <property type="match status" value="1"/>
</dbReference>
<dbReference type="NCBIfam" id="TIGR01297">
    <property type="entry name" value="CDF"/>
    <property type="match status" value="1"/>
</dbReference>
<dbReference type="InterPro" id="IPR058533">
    <property type="entry name" value="Cation_efflux_TM"/>
</dbReference>
<keyword evidence="2 5" id="KW-0812">Transmembrane</keyword>
<feature type="transmembrane region" description="Helical" evidence="5">
    <location>
        <begin position="110"/>
        <end position="134"/>
    </location>
</feature>
<sequence>MFEYRTVEKKKLTLSLIITVIVMIVEIVGGILSHSIALISDAGHMFTHAFAITISLVAIVIACRPPCHHRTFGLYRAEILAAFINGLFLLAVGALIIYEAIERIINPQNVLALDMFVIALIGLAVNIASIIILHGSHRRNLNIKGVFYHMIADAASSVGIVAAAIIIYYTKWNIIDPLVSIGISVIIVFWAWGILRESAKILLEMAPTGLNVDIVIRDLKQRFPQIRQLEHAHLWTITADMLVFSAHMLLDDKNQTAEAQNQLLSEINSYLSEKYHIIESTIQTLCEGDAGTCPLSPESEKT</sequence>
<dbReference type="AlphaFoldDB" id="A0A0S8FSD1"/>
<evidence type="ECO:0000256" key="2">
    <source>
        <dbReference type="ARBA" id="ARBA00022692"/>
    </source>
</evidence>
<evidence type="ECO:0000256" key="4">
    <source>
        <dbReference type="ARBA" id="ARBA00023136"/>
    </source>
</evidence>
<dbReference type="GO" id="GO:0005385">
    <property type="term" value="F:zinc ion transmembrane transporter activity"/>
    <property type="evidence" value="ECO:0007669"/>
    <property type="project" value="TreeGrafter"/>
</dbReference>
<dbReference type="InterPro" id="IPR050681">
    <property type="entry name" value="CDF/SLC30A"/>
</dbReference>
<evidence type="ECO:0000313" key="7">
    <source>
        <dbReference type="EMBL" id="KPK62852.1"/>
    </source>
</evidence>
<feature type="transmembrane region" description="Helical" evidence="5">
    <location>
        <begin position="146"/>
        <end position="168"/>
    </location>
</feature>
<proteinExistence type="predicted"/>
<name>A0A0S8FSD1_UNCW3</name>
<evidence type="ECO:0000256" key="3">
    <source>
        <dbReference type="ARBA" id="ARBA00022989"/>
    </source>
</evidence>
<dbReference type="SUPFAM" id="SSF161111">
    <property type="entry name" value="Cation efflux protein transmembrane domain-like"/>
    <property type="match status" value="1"/>
</dbReference>
<evidence type="ECO:0000256" key="1">
    <source>
        <dbReference type="ARBA" id="ARBA00004141"/>
    </source>
</evidence>
<dbReference type="STRING" id="1703779.AMJ83_09545"/>
<dbReference type="Proteomes" id="UP000051373">
    <property type="component" value="Unassembled WGS sequence"/>
</dbReference>
<evidence type="ECO:0000259" key="6">
    <source>
        <dbReference type="Pfam" id="PF01545"/>
    </source>
</evidence>
<dbReference type="GO" id="GO:0005886">
    <property type="term" value="C:plasma membrane"/>
    <property type="evidence" value="ECO:0007669"/>
    <property type="project" value="TreeGrafter"/>
</dbReference>
<dbReference type="InterPro" id="IPR002524">
    <property type="entry name" value="Cation_efflux"/>
</dbReference>
<protein>
    <recommendedName>
        <fullName evidence="6">Cation efflux protein transmembrane domain-containing protein</fullName>
    </recommendedName>
</protein>
<gene>
    <name evidence="7" type="ORF">AMJ83_09545</name>
</gene>
<feature type="transmembrane region" description="Helical" evidence="5">
    <location>
        <begin position="12"/>
        <end position="39"/>
    </location>
</feature>
<keyword evidence="3 5" id="KW-1133">Transmembrane helix</keyword>
<comment type="subcellular location">
    <subcellularLocation>
        <location evidence="1">Membrane</location>
        <topology evidence="1">Multi-pass membrane protein</topology>
    </subcellularLocation>
</comment>
<feature type="transmembrane region" description="Helical" evidence="5">
    <location>
        <begin position="45"/>
        <end position="63"/>
    </location>
</feature>
<organism evidence="7 8">
    <name type="scientific">candidate division WOR_3 bacterium SM23_42</name>
    <dbReference type="NCBI Taxonomy" id="1703779"/>
    <lineage>
        <taxon>Bacteria</taxon>
        <taxon>Bacteria division WOR-3</taxon>
    </lineage>
</organism>
<dbReference type="InterPro" id="IPR027469">
    <property type="entry name" value="Cation_efflux_TMD_sf"/>
</dbReference>